<dbReference type="AlphaFoldDB" id="K1XYT2"/>
<keyword evidence="1" id="KW-0472">Membrane</keyword>
<reference evidence="2" key="1">
    <citation type="journal article" date="2012" name="Science">
        <title>Fermentation, hydrogen, and sulfur metabolism in multiple uncultivated bacterial phyla.</title>
        <authorList>
            <person name="Wrighton K.C."/>
            <person name="Thomas B.C."/>
            <person name="Sharon I."/>
            <person name="Miller C.S."/>
            <person name="Castelle C.J."/>
            <person name="VerBerkmoes N.C."/>
            <person name="Wilkins M.J."/>
            <person name="Hettich R.L."/>
            <person name="Lipton M.S."/>
            <person name="Williams K.H."/>
            <person name="Long P.E."/>
            <person name="Banfield J.F."/>
        </authorList>
    </citation>
    <scope>NUCLEOTIDE SEQUENCE [LARGE SCALE GENOMIC DNA]</scope>
</reference>
<keyword evidence="1" id="KW-0812">Transmembrane</keyword>
<sequence length="184" mass="21258">MPMGRLSLSTRTSALYFPWYLSSFFFASIVVSLLLIVSLRSRGMTLVSFAIRKLVSRNCWYSPMFEIIVFPLPSWRRYFLPSSLISRQISSSMRSWIFSFMRADAITPTSITSDRTFSKKLFCSDAVHSVTPRINFCFFIWASNHFSSKSSERVCFQISGTDWMDESHSSIVWKKPSLSTSLSW</sequence>
<accession>K1XYT2</accession>
<keyword evidence="1" id="KW-1133">Transmembrane helix</keyword>
<organism evidence="2">
    <name type="scientific">uncultured bacterium</name>
    <name type="common">gcode 4</name>
    <dbReference type="NCBI Taxonomy" id="1234023"/>
    <lineage>
        <taxon>Bacteria</taxon>
        <taxon>environmental samples</taxon>
    </lineage>
</organism>
<proteinExistence type="predicted"/>
<dbReference type="EMBL" id="AMFJ01034153">
    <property type="protein sequence ID" value="EKD30111.1"/>
    <property type="molecule type" value="Genomic_DNA"/>
</dbReference>
<gene>
    <name evidence="2" type="ORF">ACD_78C00153G0002</name>
</gene>
<evidence type="ECO:0000313" key="2">
    <source>
        <dbReference type="EMBL" id="EKD30111.1"/>
    </source>
</evidence>
<comment type="caution">
    <text evidence="2">The sequence shown here is derived from an EMBL/GenBank/DDBJ whole genome shotgun (WGS) entry which is preliminary data.</text>
</comment>
<evidence type="ECO:0000256" key="1">
    <source>
        <dbReference type="SAM" id="Phobius"/>
    </source>
</evidence>
<feature type="transmembrane region" description="Helical" evidence="1">
    <location>
        <begin position="20"/>
        <end position="39"/>
    </location>
</feature>
<name>K1XYT2_9BACT</name>
<protein>
    <submittedName>
        <fullName evidence="2">Uncharacterized protein</fullName>
    </submittedName>
</protein>